<reference evidence="1 2" key="1">
    <citation type="submission" date="2022-05" db="EMBL/GenBank/DDBJ databases">
        <authorList>
            <person name="Park J.-S."/>
        </authorList>
    </citation>
    <scope>NUCLEOTIDE SEQUENCE [LARGE SCALE GENOMIC DNA]</scope>
    <source>
        <strain evidence="1 2">2012CJ35-5</strain>
    </source>
</reference>
<gene>
    <name evidence="1" type="ORF">M3P19_12055</name>
</gene>
<organism evidence="1 2">
    <name type="scientific">Flagellimonas spongiicola</name>
    <dbReference type="NCBI Taxonomy" id="2942208"/>
    <lineage>
        <taxon>Bacteria</taxon>
        <taxon>Pseudomonadati</taxon>
        <taxon>Bacteroidota</taxon>
        <taxon>Flavobacteriia</taxon>
        <taxon>Flavobacteriales</taxon>
        <taxon>Flavobacteriaceae</taxon>
        <taxon>Flagellimonas</taxon>
    </lineage>
</organism>
<comment type="caution">
    <text evidence="1">The sequence shown here is derived from an EMBL/GenBank/DDBJ whole genome shotgun (WGS) entry which is preliminary data.</text>
</comment>
<keyword evidence="2" id="KW-1185">Reference proteome</keyword>
<dbReference type="Proteomes" id="UP001203607">
    <property type="component" value="Unassembled WGS sequence"/>
</dbReference>
<sequence length="143" mass="17203">MHLFTVTIYTGFFLEKHEDEILEKCAIGIFKEFKKIMDKEYTFEFNYDVYWRKGCVLTDIVVTSKDKELQDLFLQNKHDFKNNPEYLEFLKDLEKKLENLPPDLAIGSLMFNLKDFRLSRSDFELRGKRIDLKNLIINHNPRN</sequence>
<evidence type="ECO:0000313" key="2">
    <source>
        <dbReference type="Proteomes" id="UP001203607"/>
    </source>
</evidence>
<evidence type="ECO:0000313" key="1">
    <source>
        <dbReference type="EMBL" id="MCL6274745.1"/>
    </source>
</evidence>
<dbReference type="EMBL" id="JAMFMA010000003">
    <property type="protein sequence ID" value="MCL6274745.1"/>
    <property type="molecule type" value="Genomic_DNA"/>
</dbReference>
<accession>A0ABT0PTM6</accession>
<protein>
    <submittedName>
        <fullName evidence="1">Uncharacterized protein</fullName>
    </submittedName>
</protein>
<name>A0ABT0PTM6_9FLAO</name>
<proteinExistence type="predicted"/>
<dbReference type="RefSeq" id="WP_249657932.1">
    <property type="nucleotide sequence ID" value="NZ_JAMFMA010000003.1"/>
</dbReference>